<dbReference type="AlphaFoldDB" id="A0AAE1VBR8"/>
<comment type="caution">
    <text evidence="1">The sequence shown here is derived from an EMBL/GenBank/DDBJ whole genome shotgun (WGS) entry which is preliminary data.</text>
</comment>
<evidence type="ECO:0000313" key="1">
    <source>
        <dbReference type="EMBL" id="KAK4355539.1"/>
    </source>
</evidence>
<sequence length="54" mass="6410">MAGVGIDGIHYVPVPSPQWINDQQTPQYYVEYLAEKMWSLRFNWKLRQNLLISD</sequence>
<evidence type="ECO:0000313" key="2">
    <source>
        <dbReference type="Proteomes" id="UP001291623"/>
    </source>
</evidence>
<proteinExistence type="predicted"/>
<dbReference type="Proteomes" id="UP001291623">
    <property type="component" value="Unassembled WGS sequence"/>
</dbReference>
<organism evidence="1 2">
    <name type="scientific">Anisodus tanguticus</name>
    <dbReference type="NCBI Taxonomy" id="243964"/>
    <lineage>
        <taxon>Eukaryota</taxon>
        <taxon>Viridiplantae</taxon>
        <taxon>Streptophyta</taxon>
        <taxon>Embryophyta</taxon>
        <taxon>Tracheophyta</taxon>
        <taxon>Spermatophyta</taxon>
        <taxon>Magnoliopsida</taxon>
        <taxon>eudicotyledons</taxon>
        <taxon>Gunneridae</taxon>
        <taxon>Pentapetalae</taxon>
        <taxon>asterids</taxon>
        <taxon>lamiids</taxon>
        <taxon>Solanales</taxon>
        <taxon>Solanaceae</taxon>
        <taxon>Solanoideae</taxon>
        <taxon>Hyoscyameae</taxon>
        <taxon>Anisodus</taxon>
    </lineage>
</organism>
<protein>
    <submittedName>
        <fullName evidence="1">Uncharacterized protein</fullName>
    </submittedName>
</protein>
<name>A0AAE1VBR8_9SOLA</name>
<gene>
    <name evidence="1" type="ORF">RND71_024510</name>
</gene>
<keyword evidence="2" id="KW-1185">Reference proteome</keyword>
<reference evidence="1" key="1">
    <citation type="submission" date="2023-12" db="EMBL/GenBank/DDBJ databases">
        <title>Genome assembly of Anisodus tanguticus.</title>
        <authorList>
            <person name="Wang Y.-J."/>
        </authorList>
    </citation>
    <scope>NUCLEOTIDE SEQUENCE</scope>
    <source>
        <strain evidence="1">KB-2021</strain>
        <tissue evidence="1">Leaf</tissue>
    </source>
</reference>
<accession>A0AAE1VBR8</accession>
<dbReference type="EMBL" id="JAVYJV010000013">
    <property type="protein sequence ID" value="KAK4355539.1"/>
    <property type="molecule type" value="Genomic_DNA"/>
</dbReference>